<feature type="region of interest" description="Disordered" evidence="1">
    <location>
        <begin position="42"/>
        <end position="65"/>
    </location>
</feature>
<feature type="region of interest" description="Disordered" evidence="1">
    <location>
        <begin position="1"/>
        <end position="24"/>
    </location>
</feature>
<keyword evidence="3" id="KW-1185">Reference proteome</keyword>
<proteinExistence type="predicted"/>
<evidence type="ECO:0000256" key="1">
    <source>
        <dbReference type="SAM" id="MobiDB-lite"/>
    </source>
</evidence>
<name>A0A8H6SLF8_9AGAR</name>
<feature type="region of interest" description="Disordered" evidence="1">
    <location>
        <begin position="124"/>
        <end position="175"/>
    </location>
</feature>
<reference evidence="2" key="1">
    <citation type="submission" date="2020-05" db="EMBL/GenBank/DDBJ databases">
        <title>Mycena genomes resolve the evolution of fungal bioluminescence.</title>
        <authorList>
            <person name="Tsai I.J."/>
        </authorList>
    </citation>
    <scope>NUCLEOTIDE SEQUENCE</scope>
    <source>
        <strain evidence="2">171206Taipei</strain>
    </source>
</reference>
<dbReference type="Proteomes" id="UP000636479">
    <property type="component" value="Unassembled WGS sequence"/>
</dbReference>
<comment type="caution">
    <text evidence="2">The sequence shown here is derived from an EMBL/GenBank/DDBJ whole genome shotgun (WGS) entry which is preliminary data.</text>
</comment>
<protein>
    <submittedName>
        <fullName evidence="2">Uncharacterized protein</fullName>
    </submittedName>
</protein>
<gene>
    <name evidence="2" type="ORF">MIND_00660600</name>
</gene>
<dbReference type="EMBL" id="JACAZF010000006">
    <property type="protein sequence ID" value="KAF7300975.1"/>
    <property type="molecule type" value="Genomic_DNA"/>
</dbReference>
<dbReference type="GeneID" id="59345847"/>
<organism evidence="2 3">
    <name type="scientific">Mycena indigotica</name>
    <dbReference type="NCBI Taxonomy" id="2126181"/>
    <lineage>
        <taxon>Eukaryota</taxon>
        <taxon>Fungi</taxon>
        <taxon>Dikarya</taxon>
        <taxon>Basidiomycota</taxon>
        <taxon>Agaricomycotina</taxon>
        <taxon>Agaricomycetes</taxon>
        <taxon>Agaricomycetidae</taxon>
        <taxon>Agaricales</taxon>
        <taxon>Marasmiineae</taxon>
        <taxon>Mycenaceae</taxon>
        <taxon>Mycena</taxon>
    </lineage>
</organism>
<accession>A0A8H6SLF8</accession>
<evidence type="ECO:0000313" key="3">
    <source>
        <dbReference type="Proteomes" id="UP000636479"/>
    </source>
</evidence>
<dbReference type="AlphaFoldDB" id="A0A8H6SLF8"/>
<sequence>MSVPTYALESGSALPHRKPPPPYDALLKRQLRRNEMARQYMAKKRAKLKDRPAREQEEAAARARAYRTRYRQKIRSAKAREQPQPLTLHWATPNFPIQDNESFYFEQYSDDKWPGLNLYFSEPPLQPSNDFQTAHPPRVDSQAPEPVQSSPYFRFDDNPWQQPTPARQVEEVVPASPAPITQRYVSEDERHARWW</sequence>
<feature type="compositionally biased region" description="Basic and acidic residues" evidence="1">
    <location>
        <begin position="49"/>
        <end position="61"/>
    </location>
</feature>
<evidence type="ECO:0000313" key="2">
    <source>
        <dbReference type="EMBL" id="KAF7300975.1"/>
    </source>
</evidence>
<dbReference type="RefSeq" id="XP_037218975.1">
    <property type="nucleotide sequence ID" value="XM_037363331.1"/>
</dbReference>